<geneLocation type="plasmid" evidence="1 2">
    <name>paIh2</name>
</geneLocation>
<gene>
    <name evidence="1" type="ORF">QE207_00680</name>
</gene>
<reference evidence="1" key="1">
    <citation type="submission" date="2023-04" db="EMBL/GenBank/DDBJ databases">
        <title>Genome dynamics across the evolutionary transition to endosymbiosis.</title>
        <authorList>
            <person name="Siozios S."/>
            <person name="Nadal-Jimenez P."/>
            <person name="Azagi T."/>
            <person name="Sprong H."/>
            <person name="Frost C.L."/>
            <person name="Parratt S.R."/>
            <person name="Taylor G."/>
            <person name="Brettell L."/>
            <person name="Lew K.C."/>
            <person name="Croft L."/>
            <person name="King K.C."/>
            <person name="Brockhurst M.A."/>
            <person name="Hypsa V."/>
            <person name="Novakova E."/>
            <person name="Darby A.C."/>
            <person name="Hurst G.D.D."/>
        </authorList>
    </citation>
    <scope>NUCLEOTIDE SEQUENCE</scope>
    <source>
        <strain evidence="1">AIh</strain>
        <plasmid evidence="1">paIh2</plasmid>
    </source>
</reference>
<sequence length="41" mass="4716">MKKDVAANGGSAYIFLQAVKSIVKKKAYRLNRFIPNRNQIY</sequence>
<dbReference type="RefSeq" id="WP_280628323.1">
    <property type="nucleotide sequence ID" value="NZ_CP123492.1"/>
</dbReference>
<keyword evidence="1" id="KW-0614">Plasmid</keyword>
<evidence type="ECO:0000313" key="1">
    <source>
        <dbReference type="EMBL" id="WGL93890.1"/>
    </source>
</evidence>
<name>A0AA95GB40_9GAMM</name>
<evidence type="ECO:0000313" key="2">
    <source>
        <dbReference type="Proteomes" id="UP001177597"/>
    </source>
</evidence>
<dbReference type="AlphaFoldDB" id="A0AA95GB40"/>
<dbReference type="EMBL" id="CP123492">
    <property type="protein sequence ID" value="WGL93890.1"/>
    <property type="molecule type" value="Genomic_DNA"/>
</dbReference>
<accession>A0AA95GB40</accession>
<dbReference type="Proteomes" id="UP001177597">
    <property type="component" value="Plasmid paIh2"/>
</dbReference>
<proteinExistence type="predicted"/>
<organism evidence="1 2">
    <name type="scientific">Arsenophonus nasoniae</name>
    <name type="common">son-killer infecting Nasonia vitripennis</name>
    <dbReference type="NCBI Taxonomy" id="638"/>
    <lineage>
        <taxon>Bacteria</taxon>
        <taxon>Pseudomonadati</taxon>
        <taxon>Pseudomonadota</taxon>
        <taxon>Gammaproteobacteria</taxon>
        <taxon>Enterobacterales</taxon>
        <taxon>Morganellaceae</taxon>
        <taxon>Arsenophonus</taxon>
    </lineage>
</organism>
<protein>
    <submittedName>
        <fullName evidence="1">Uncharacterized protein</fullName>
    </submittedName>
</protein>